<dbReference type="EMBL" id="JARKNE010000007">
    <property type="protein sequence ID" value="KAK5818832.1"/>
    <property type="molecule type" value="Genomic_DNA"/>
</dbReference>
<dbReference type="InterPro" id="IPR002156">
    <property type="entry name" value="RNaseH_domain"/>
</dbReference>
<accession>A0ABR0PCF4</accession>
<protein>
    <recommendedName>
        <fullName evidence="5">Reverse transcriptase</fullName>
    </recommendedName>
</protein>
<name>A0ABR0PCF4_GOSAR</name>
<evidence type="ECO:0000313" key="3">
    <source>
        <dbReference type="EMBL" id="KAK5818832.1"/>
    </source>
</evidence>
<dbReference type="InterPro" id="IPR052929">
    <property type="entry name" value="RNase_H-like_EbsB-rel"/>
</dbReference>
<evidence type="ECO:0000259" key="2">
    <source>
        <dbReference type="Pfam" id="PF13966"/>
    </source>
</evidence>
<dbReference type="PANTHER" id="PTHR47074:SF61">
    <property type="entry name" value="RNASE H TYPE-1 DOMAIN-CONTAINING PROTEIN"/>
    <property type="match status" value="1"/>
</dbReference>
<organism evidence="3 4">
    <name type="scientific">Gossypium arboreum</name>
    <name type="common">Tree cotton</name>
    <name type="synonym">Gossypium nanking</name>
    <dbReference type="NCBI Taxonomy" id="29729"/>
    <lineage>
        <taxon>Eukaryota</taxon>
        <taxon>Viridiplantae</taxon>
        <taxon>Streptophyta</taxon>
        <taxon>Embryophyta</taxon>
        <taxon>Tracheophyta</taxon>
        <taxon>Spermatophyta</taxon>
        <taxon>Magnoliopsida</taxon>
        <taxon>eudicotyledons</taxon>
        <taxon>Gunneridae</taxon>
        <taxon>Pentapetalae</taxon>
        <taxon>rosids</taxon>
        <taxon>malvids</taxon>
        <taxon>Malvales</taxon>
        <taxon>Malvaceae</taxon>
        <taxon>Malvoideae</taxon>
        <taxon>Gossypium</taxon>
    </lineage>
</organism>
<keyword evidence="4" id="KW-1185">Reference proteome</keyword>
<proteinExistence type="predicted"/>
<evidence type="ECO:0008006" key="5">
    <source>
        <dbReference type="Google" id="ProtNLM"/>
    </source>
</evidence>
<dbReference type="Proteomes" id="UP001358586">
    <property type="component" value="Chromosome 7"/>
</dbReference>
<dbReference type="InterPro" id="IPR026960">
    <property type="entry name" value="RVT-Znf"/>
</dbReference>
<dbReference type="PANTHER" id="PTHR47074">
    <property type="entry name" value="BNAC02G40300D PROTEIN"/>
    <property type="match status" value="1"/>
</dbReference>
<comment type="caution">
    <text evidence="3">The sequence shown here is derived from an EMBL/GenBank/DDBJ whole genome shotgun (WGS) entry which is preliminary data.</text>
</comment>
<dbReference type="Pfam" id="PF13456">
    <property type="entry name" value="RVT_3"/>
    <property type="match status" value="1"/>
</dbReference>
<evidence type="ECO:0000259" key="1">
    <source>
        <dbReference type="Pfam" id="PF13456"/>
    </source>
</evidence>
<sequence length="426" mass="49625">MLRMGFAKKWVETIMQCVTTISYSVVMNGHLGEEFQPTRGLRQGDPLSSFLFLLCGEGLSSLLRIAEREGSLRGVKQKHFRRRKANGCQFTGCSKFNRARTLSRIAEYGEKEKEGSFQNLKDHLKKRIDNWCNRFLSQGESAHEDFQVWRGELTGEYLVHNAYKLLQIANLDSSYYLLQAEAKEFFSKLWKLQLPPKITIIIWHISWNYIPTLSNLRHRRLVTNARCPQCSDENEDCHHIFWQCSTRIEVWQLLNLSWITTFAHQDFWEWLTLIFNQGTNEQCRYFCYGLWILWHSRNQLLHERVHTTNRDLAQKIQDRVAEYKGIKVKMTSSHTRHNQRNGEDVSIMKIQFDAAFNNREFRSTSGLVVRGPMNEVLTTKSIIHRNVASPFAAEAFAGLEAIKLGIEMGFQEIQILGDSLIVIKKG</sequence>
<dbReference type="Pfam" id="PF13966">
    <property type="entry name" value="zf-RVT"/>
    <property type="match status" value="1"/>
</dbReference>
<evidence type="ECO:0000313" key="4">
    <source>
        <dbReference type="Proteomes" id="UP001358586"/>
    </source>
</evidence>
<feature type="domain" description="Reverse transcriptase zinc-binding" evidence="2">
    <location>
        <begin position="159"/>
        <end position="251"/>
    </location>
</feature>
<feature type="domain" description="RNase H type-1" evidence="1">
    <location>
        <begin position="352"/>
        <end position="424"/>
    </location>
</feature>
<gene>
    <name evidence="3" type="ORF">PVK06_023778</name>
</gene>
<reference evidence="3 4" key="1">
    <citation type="submission" date="2023-03" db="EMBL/GenBank/DDBJ databases">
        <title>WGS of Gossypium arboreum.</title>
        <authorList>
            <person name="Yu D."/>
        </authorList>
    </citation>
    <scope>NUCLEOTIDE SEQUENCE [LARGE SCALE GENOMIC DNA]</scope>
    <source>
        <tissue evidence="3">Leaf</tissue>
    </source>
</reference>